<reference evidence="1" key="1">
    <citation type="submission" date="2024-02" db="EMBL/GenBank/DDBJ databases">
        <authorList>
            <consortium name="ELIXIR-Norway"/>
            <consortium name="Elixir Norway"/>
        </authorList>
    </citation>
    <scope>NUCLEOTIDE SEQUENCE</scope>
</reference>
<protein>
    <submittedName>
        <fullName evidence="1">Uncharacterized protein</fullName>
    </submittedName>
</protein>
<gene>
    <name evidence="1" type="ORF">CSSPTR1EN2_LOCUS7450</name>
</gene>
<sequence>MYLLPLKELRIRSRWQGNLDDMLELQNKMHWLMKHAKLLGYEVEVFVLLELGSRLMGLGRVHRPCERPRQASGMFGQVFMRRSVTAAALCVGQSPSFYWQFVASFQGLWRLFRMPSKQEVEGCGTTAPT</sequence>
<accession>A0ABP0TTG1</accession>
<evidence type="ECO:0000313" key="2">
    <source>
        <dbReference type="Proteomes" id="UP001497512"/>
    </source>
</evidence>
<evidence type="ECO:0000313" key="1">
    <source>
        <dbReference type="EMBL" id="CAK9204566.1"/>
    </source>
</evidence>
<dbReference type="EMBL" id="OZ019906">
    <property type="protein sequence ID" value="CAK9204566.1"/>
    <property type="molecule type" value="Genomic_DNA"/>
</dbReference>
<proteinExistence type="predicted"/>
<dbReference type="Proteomes" id="UP001497512">
    <property type="component" value="Chromosome 14"/>
</dbReference>
<organism evidence="1 2">
    <name type="scientific">Sphagnum troendelagicum</name>
    <dbReference type="NCBI Taxonomy" id="128251"/>
    <lineage>
        <taxon>Eukaryota</taxon>
        <taxon>Viridiplantae</taxon>
        <taxon>Streptophyta</taxon>
        <taxon>Embryophyta</taxon>
        <taxon>Bryophyta</taxon>
        <taxon>Sphagnophytina</taxon>
        <taxon>Sphagnopsida</taxon>
        <taxon>Sphagnales</taxon>
        <taxon>Sphagnaceae</taxon>
        <taxon>Sphagnum</taxon>
    </lineage>
</organism>
<keyword evidence="2" id="KW-1185">Reference proteome</keyword>
<name>A0ABP0TTG1_9BRYO</name>